<feature type="compositionally biased region" description="Basic and acidic residues" evidence="2">
    <location>
        <begin position="627"/>
        <end position="671"/>
    </location>
</feature>
<feature type="compositionally biased region" description="Basic and acidic residues" evidence="2">
    <location>
        <begin position="547"/>
        <end position="562"/>
    </location>
</feature>
<gene>
    <name evidence="3" type="ORF">CI109_102113</name>
</gene>
<feature type="compositionally biased region" description="Basic and acidic residues" evidence="2">
    <location>
        <begin position="574"/>
        <end position="583"/>
    </location>
</feature>
<feature type="region of interest" description="Disordered" evidence="2">
    <location>
        <begin position="924"/>
        <end position="1068"/>
    </location>
</feature>
<feature type="region of interest" description="Disordered" evidence="2">
    <location>
        <begin position="1550"/>
        <end position="1813"/>
    </location>
</feature>
<feature type="compositionally biased region" description="Basic and acidic residues" evidence="2">
    <location>
        <begin position="1642"/>
        <end position="1651"/>
    </location>
</feature>
<protein>
    <submittedName>
        <fullName evidence="3">Uncharacterized protein</fullName>
    </submittedName>
</protein>
<feature type="compositionally biased region" description="Basic and acidic residues" evidence="2">
    <location>
        <begin position="1783"/>
        <end position="1802"/>
    </location>
</feature>
<evidence type="ECO:0000313" key="3">
    <source>
        <dbReference type="EMBL" id="WWD17672.1"/>
    </source>
</evidence>
<evidence type="ECO:0000256" key="1">
    <source>
        <dbReference type="SAM" id="Coils"/>
    </source>
</evidence>
<feature type="region of interest" description="Disordered" evidence="2">
    <location>
        <begin position="1438"/>
        <end position="1475"/>
    </location>
</feature>
<feature type="compositionally biased region" description="Polar residues" evidence="2">
    <location>
        <begin position="1618"/>
        <end position="1630"/>
    </location>
</feature>
<feature type="compositionally biased region" description="Polar residues" evidence="2">
    <location>
        <begin position="386"/>
        <end position="408"/>
    </location>
</feature>
<feature type="region of interest" description="Disordered" evidence="2">
    <location>
        <begin position="760"/>
        <end position="779"/>
    </location>
</feature>
<accession>A0A5M6BMZ4</accession>
<feature type="region of interest" description="Disordered" evidence="2">
    <location>
        <begin position="195"/>
        <end position="320"/>
    </location>
</feature>
<dbReference type="KEGG" id="ksn:43592724"/>
<feature type="region of interest" description="Disordered" evidence="2">
    <location>
        <begin position="786"/>
        <end position="805"/>
    </location>
</feature>
<feature type="compositionally biased region" description="Basic and acidic residues" evidence="2">
    <location>
        <begin position="991"/>
        <end position="1010"/>
    </location>
</feature>
<feature type="region of interest" description="Disordered" evidence="2">
    <location>
        <begin position="839"/>
        <end position="872"/>
    </location>
</feature>
<feature type="compositionally biased region" description="Basic and acidic residues" evidence="2">
    <location>
        <begin position="1022"/>
        <end position="1033"/>
    </location>
</feature>
<evidence type="ECO:0000313" key="4">
    <source>
        <dbReference type="Proteomes" id="UP000322225"/>
    </source>
</evidence>
<keyword evidence="4" id="KW-1185">Reference proteome</keyword>
<feature type="coiled-coil region" evidence="1">
    <location>
        <begin position="728"/>
        <end position="755"/>
    </location>
</feature>
<feature type="compositionally biased region" description="Basic and acidic residues" evidence="2">
    <location>
        <begin position="1659"/>
        <end position="1689"/>
    </location>
</feature>
<feature type="compositionally biased region" description="Basic and acidic residues" evidence="2">
    <location>
        <begin position="455"/>
        <end position="465"/>
    </location>
</feature>
<dbReference type="PANTHER" id="PTHR24216:SF65">
    <property type="entry name" value="PAXILLIN-LIKE PROTEIN 1"/>
    <property type="match status" value="1"/>
</dbReference>
<feature type="compositionally biased region" description="Basic and acidic residues" evidence="2">
    <location>
        <begin position="476"/>
        <end position="539"/>
    </location>
</feature>
<dbReference type="RefSeq" id="XP_031857164.1">
    <property type="nucleotide sequence ID" value="XM_032008552.1"/>
</dbReference>
<feature type="compositionally biased region" description="Pro residues" evidence="2">
    <location>
        <begin position="242"/>
        <end position="251"/>
    </location>
</feature>
<organism evidence="3 4">
    <name type="scientific">Kwoniella shandongensis</name>
    <dbReference type="NCBI Taxonomy" id="1734106"/>
    <lineage>
        <taxon>Eukaryota</taxon>
        <taxon>Fungi</taxon>
        <taxon>Dikarya</taxon>
        <taxon>Basidiomycota</taxon>
        <taxon>Agaricomycotina</taxon>
        <taxon>Tremellomycetes</taxon>
        <taxon>Tremellales</taxon>
        <taxon>Cryptococcaceae</taxon>
        <taxon>Kwoniella</taxon>
    </lineage>
</organism>
<feature type="compositionally biased region" description="Polar residues" evidence="2">
    <location>
        <begin position="1442"/>
        <end position="1468"/>
    </location>
</feature>
<feature type="compositionally biased region" description="Polar residues" evidence="2">
    <location>
        <begin position="1210"/>
        <end position="1220"/>
    </location>
</feature>
<keyword evidence="1" id="KW-0175">Coiled coil</keyword>
<evidence type="ECO:0000256" key="2">
    <source>
        <dbReference type="SAM" id="MobiDB-lite"/>
    </source>
</evidence>
<dbReference type="Proteomes" id="UP000322225">
    <property type="component" value="Chromosome 4"/>
</dbReference>
<feature type="compositionally biased region" description="Basic and acidic residues" evidence="2">
    <location>
        <begin position="949"/>
        <end position="984"/>
    </location>
</feature>
<feature type="compositionally biased region" description="Basic and acidic residues" evidence="2">
    <location>
        <begin position="421"/>
        <end position="437"/>
    </location>
</feature>
<sequence length="1847" mass="205339">MFAPPGVDTDSSEEEDEVSDQGTSSVKPSKPHFSFRALFAPSLRKTRHSPGPHSGREKKPPSPADAVIANEAKTIADPSPAKRRVRIFAGELEKGQDGRTVEGLTTTKGEAVAPELKVQHKVDVYDEEVSKQDKGSESANDTLTHLRQVVAKTKAVKVQHDLANPSPDLPYLREMSPDEITSATTKSERILCVDELDGAKGRRPEKMAGVQDDVEHLSSKSRRSMPSYPSPEVVSISSNPSGAPPPAPPLKSDPSAPYRSPSAPVDGLLYNAPPSHHPQHHLNQSYYSSFPSPAQTAPHQDYPRRHDVPPIATQAGSPICPAPPPHTAPLYGYYPAYYPPPAFYAPPAWPSWYPPPPHAMPYPPSWGLPPPHPYSGEAQPPATAPIITTSAYPSSPNHPSSPGQQQSEMTHHPPPPSTSSIREKRDLPYPSNHETESIPHLQADGLQLKPSPLRRVKEEKGEEVPSLKGEIVTSSTEKRERGQVIDERSENKRERLVEARQTVEAKAEVVKEQTERKHRDLPPAEEQSTVKHDKDREALRTTSISRKTGEPSSKGKEKEVTKIAETGTAGSPHSVDERRSELEKMRKYYQAKLVSAKQRYTSSDMTDEEKAEAKVEMKRIAKRLEGVMEDLERIDGKQNQEARENQTEENSEKPRSIDVELMKEDERKSERVIAQNERSAVQEEVKDTGSSNKEERQQAAEDKTVEIEKMQKYYQAKHHAAKKQYATAKLTEEERAKLKSEIRRIEKKLEGLMVTDTAREADTRTVGRNDDMAKDGELTRTVERKTKVSMLGVQGHTTKSAEGASIEAEDRIAKRLLAEQSTKAAEVKIEGIAHTVEPKPIEASRAEEKARIADKSLTKDRSQPVETKADQMPKVAQLEMTMKKLKAKYSVAVQAYKEEGVDPELKRKRREEIKVIEERMKLMMKAMQEQGQSRSSKESRSSSAAEAVQQRRDVRTERKILENEADTKELEGERREKVEAKDTLEVVAVKQIDESDVPDRRGGDDVDKKRAAAPKSSMTDATSEKGDDSDTKMAELVQPPNVERKPASPMKVIEQSRDTSQPGSKDMGDITTLLQYAKAKYAELVKVAKEEGLDEEEKYKRKKRVMTQGEVVKGLMEKIEVETKSEVTVKRGESRSVEEVNTVARDLGGVTSVKTTEQREGKVVAATGTKPYEEIAASNETERPDQPEVWAPLRPIKRHDRSIQPRDPSPETQVASLSTEQGLTGGEVTWSRTLVSLATCIDLAQTMLKSMTHSSSSEAHNPLSKILPRVLTALMMQRDLIEILRGVVGEAHDQALEEFGRHLGVVRRWLEDKVEDGCQVPKNVDTAQGDDEVNTLIEGSSRALEVFSIQSIVEYLMGLTDYLTPGMITTVKEIINLWRTEGFGMETIVNSVLAIRKELKVIHDIQKKDVGKEECGKTRGVISALDILLSLISPEHSDRQIKTTSKTGSDPQEVEGSSQVRSDSTGNWPTDYKKRKQQTIEVDVVSGVTANDASPRGLTQERHLRRSDARMAIGEPDHSRTPFPALHSHYREISRKPSPQNEIEIQVVDSEGRTSQSHLDEPSHDRSHHRVSDTLRQYKEKLLGRELRPTTSDARELPSTRKIESVHDVDPSSLHLPETTQDFLDGTSSWKRPPKSTVPKSAEVEELKDSLRTPVSAGEMHKRDTRAERHVVPPMKDTEGYSEQWELRPGRQKASTIVIPPHSIQVPTTLPPQTESGSSTPTSSPPSSSFSRTITLPPSSEANSSPSIYSQSSISSSSSTATNESDEEAAILLSQADSGPLPVHRDDRDDVDLTLKDKRRDDEDVGPSEDEVKRAEKVLYDKDLGQGGIEPMRPVRSGLRVEVVDDS</sequence>
<dbReference type="OrthoDB" id="2597039at2759"/>
<dbReference type="GeneID" id="43592724"/>
<feature type="compositionally biased region" description="Low complexity" evidence="2">
    <location>
        <begin position="1711"/>
        <end position="1735"/>
    </location>
</feature>
<proteinExistence type="predicted"/>
<reference evidence="3" key="1">
    <citation type="submission" date="2017-08" db="EMBL/GenBank/DDBJ databases">
        <authorList>
            <person name="Cuomo C."/>
            <person name="Billmyre B."/>
            <person name="Heitman J."/>
        </authorList>
    </citation>
    <scope>NUCLEOTIDE SEQUENCE</scope>
    <source>
        <strain evidence="3">CBS 12478</strain>
    </source>
</reference>
<feature type="region of interest" description="Disordered" evidence="2">
    <location>
        <begin position="627"/>
        <end position="704"/>
    </location>
</feature>
<feature type="compositionally biased region" description="Basic and acidic residues" evidence="2">
    <location>
        <begin position="680"/>
        <end position="704"/>
    </location>
</feature>
<feature type="compositionally biased region" description="Basic and acidic residues" evidence="2">
    <location>
        <begin position="195"/>
        <end position="206"/>
    </location>
</feature>
<feature type="compositionally biased region" description="Polar residues" evidence="2">
    <location>
        <begin position="281"/>
        <end position="298"/>
    </location>
</feature>
<feature type="compositionally biased region" description="Acidic residues" evidence="2">
    <location>
        <begin position="10"/>
        <end position="19"/>
    </location>
</feature>
<feature type="region of interest" description="Disordered" evidence="2">
    <location>
        <begin position="1"/>
        <end position="66"/>
    </location>
</feature>
<feature type="region of interest" description="Disordered" evidence="2">
    <location>
        <begin position="373"/>
        <end position="583"/>
    </location>
</feature>
<name>A0A5M6BMZ4_9TREE</name>
<feature type="compositionally biased region" description="Basic and acidic residues" evidence="2">
    <location>
        <begin position="839"/>
        <end position="871"/>
    </location>
</feature>
<reference evidence="3" key="2">
    <citation type="submission" date="2024-01" db="EMBL/GenBank/DDBJ databases">
        <title>Comparative genomics of Cryptococcus and Kwoniella reveals pathogenesis evolution and contrasting modes of karyotype evolution via chromosome fusion or intercentromeric recombination.</title>
        <authorList>
            <person name="Coelho M.A."/>
            <person name="David-Palma M."/>
            <person name="Shea T."/>
            <person name="Bowers K."/>
            <person name="McGinley-Smith S."/>
            <person name="Mohammad A.W."/>
            <person name="Gnirke A."/>
            <person name="Yurkov A.M."/>
            <person name="Nowrousian M."/>
            <person name="Sun S."/>
            <person name="Cuomo C.A."/>
            <person name="Heitman J."/>
        </authorList>
    </citation>
    <scope>NUCLEOTIDE SEQUENCE</scope>
    <source>
        <strain evidence="3">CBS 12478</strain>
    </source>
</reference>
<dbReference type="PANTHER" id="PTHR24216">
    <property type="entry name" value="PAXILLIN-RELATED"/>
    <property type="match status" value="1"/>
</dbReference>
<feature type="region of interest" description="Disordered" evidence="2">
    <location>
        <begin position="1198"/>
        <end position="1220"/>
    </location>
</feature>
<feature type="compositionally biased region" description="Low complexity" evidence="2">
    <location>
        <begin position="1744"/>
        <end position="1759"/>
    </location>
</feature>
<dbReference type="EMBL" id="CP144054">
    <property type="protein sequence ID" value="WWD17672.1"/>
    <property type="molecule type" value="Genomic_DNA"/>
</dbReference>
<feature type="compositionally biased region" description="Basic and acidic residues" evidence="2">
    <location>
        <begin position="1558"/>
        <end position="1610"/>
    </location>
</feature>